<protein>
    <submittedName>
        <fullName evidence="4">Carboxylesterase type B</fullName>
    </submittedName>
</protein>
<dbReference type="InParanoid" id="D9QHE2"/>
<dbReference type="Proteomes" id="UP000002696">
    <property type="component" value="Chromosome"/>
</dbReference>
<dbReference type="Gene3D" id="3.40.50.1820">
    <property type="entry name" value="alpha/beta hydrolase"/>
    <property type="match status" value="1"/>
</dbReference>
<dbReference type="GO" id="GO:0003990">
    <property type="term" value="F:acetylcholinesterase activity"/>
    <property type="evidence" value="ECO:0007669"/>
    <property type="project" value="TreeGrafter"/>
</dbReference>
<evidence type="ECO:0000313" key="4">
    <source>
        <dbReference type="EMBL" id="ADL01108.1"/>
    </source>
</evidence>
<dbReference type="EMBL" id="CP002102">
    <property type="protein sequence ID" value="ADL01108.1"/>
    <property type="molecule type" value="Genomic_DNA"/>
</dbReference>
<sequence>MIRFLVVLGLVLVCGACATHPGGVDQVRFARDRSFVQTTIEAGRLRGVEGAGVRAFLGVPYAAPPVGDLRWRGPRPVQAWSGVRDATRIGSDCTQALGREAILGGGGGLVVGSEDCLFVNIYAPAGAAAQARPVMVYLHGGAFTIGAGANYDPSRLAAEQDRVVVTVNFRLGALGWLALPAFADDGEGVGGNWGLMDQQAALRWVHDNIAAFGGDPGDVTLFAESSGAWSACYLMASPGSEGLYSRVILQSGPCLEPSSLNAAADQAGPGLAFAANLGCPGPDVVACLRKTPAWRIARGASTRSGINGPGSWGPVFGDAMVPLSPPEAFAKGAFTRVPVMVGSNTDEGRLFAVEVRDMDRYEKETHWLYGDAGTGALERYPVDAEGPAVAIAQSFTDSRFSCPADSLRRLLARHVPVHGYEFADREVPFILPDWITGLDMGAYHASELAYVFGTSWIFTDTDRWTPEQRALSERIMALWAGFGQDTDFDARWPRVTDGGGPVVVFDPAGDRVDTTFHDRHQCGFWGGTALGPVEPS</sequence>
<dbReference type="PROSITE" id="PS00941">
    <property type="entry name" value="CARBOXYLESTERASE_B_2"/>
    <property type="match status" value="1"/>
</dbReference>
<evidence type="ECO:0000313" key="5">
    <source>
        <dbReference type="Proteomes" id="UP000002696"/>
    </source>
</evidence>
<dbReference type="BioCyc" id="BSUB633149:G1GM8-1790-MONOMER"/>
<dbReference type="InterPro" id="IPR019819">
    <property type="entry name" value="Carboxylesterase_B_CS"/>
</dbReference>
<keyword evidence="2" id="KW-0732">Signal</keyword>
<evidence type="ECO:0000256" key="1">
    <source>
        <dbReference type="ARBA" id="ARBA00022801"/>
    </source>
</evidence>
<name>D9QHE2_BRESC</name>
<feature type="chain" id="PRO_5003126783" evidence="2">
    <location>
        <begin position="19"/>
        <end position="536"/>
    </location>
</feature>
<dbReference type="SUPFAM" id="SSF53474">
    <property type="entry name" value="alpha/beta-Hydrolases"/>
    <property type="match status" value="1"/>
</dbReference>
<dbReference type="GO" id="GO:0005886">
    <property type="term" value="C:plasma membrane"/>
    <property type="evidence" value="ECO:0007669"/>
    <property type="project" value="TreeGrafter"/>
</dbReference>
<dbReference type="InterPro" id="IPR029058">
    <property type="entry name" value="AB_hydrolase_fold"/>
</dbReference>
<dbReference type="GO" id="GO:0019695">
    <property type="term" value="P:choline metabolic process"/>
    <property type="evidence" value="ECO:0007669"/>
    <property type="project" value="TreeGrafter"/>
</dbReference>
<gene>
    <name evidence="4" type="ordered locus">Bresu_1797</name>
</gene>
<dbReference type="eggNOG" id="COG2272">
    <property type="taxonomic scope" value="Bacteria"/>
</dbReference>
<dbReference type="Pfam" id="PF00135">
    <property type="entry name" value="COesterase"/>
    <property type="match status" value="1"/>
</dbReference>
<keyword evidence="1" id="KW-0378">Hydrolase</keyword>
<dbReference type="ESTHER" id="bresc-d9qhe2">
    <property type="family name" value="Carb_B_Bacteria"/>
</dbReference>
<dbReference type="InterPro" id="IPR050654">
    <property type="entry name" value="AChE-related_enzymes"/>
</dbReference>
<dbReference type="STRING" id="633149.Bresu_1797"/>
<dbReference type="PANTHER" id="PTHR43918:SF4">
    <property type="entry name" value="CARBOXYLIC ESTER HYDROLASE"/>
    <property type="match status" value="1"/>
</dbReference>
<dbReference type="HOGENOM" id="CLU_006586_16_4_5"/>
<accession>D9QHE2</accession>
<dbReference type="RefSeq" id="WP_013269209.1">
    <property type="nucleotide sequence ID" value="NC_014375.1"/>
</dbReference>
<dbReference type="GO" id="GO:0006581">
    <property type="term" value="P:acetylcholine catabolic process"/>
    <property type="evidence" value="ECO:0007669"/>
    <property type="project" value="TreeGrafter"/>
</dbReference>
<keyword evidence="5" id="KW-1185">Reference proteome</keyword>
<dbReference type="InterPro" id="IPR002018">
    <property type="entry name" value="CarbesteraseB"/>
</dbReference>
<feature type="signal peptide" evidence="2">
    <location>
        <begin position="1"/>
        <end position="18"/>
    </location>
</feature>
<evidence type="ECO:0000259" key="3">
    <source>
        <dbReference type="Pfam" id="PF00135"/>
    </source>
</evidence>
<reference evidence="5" key="1">
    <citation type="journal article" date="2011" name="J. Bacteriol.">
        <title>Genome sequences of eight morphologically diverse alphaproteobacteria.</title>
        <authorList>
            <consortium name="US DOE Joint Genome Institute"/>
            <person name="Brown P.J."/>
            <person name="Kysela D.T."/>
            <person name="Buechlein A."/>
            <person name="Hemmerich C."/>
            <person name="Brun Y.V."/>
        </authorList>
    </citation>
    <scope>NUCLEOTIDE SEQUENCE [LARGE SCALE GENOMIC DNA]</scope>
    <source>
        <strain evidence="5">ATCC 15264 / DSM 4735 / LMG 14903 / NBRC 16000 / CB 81</strain>
    </source>
</reference>
<proteinExistence type="predicted"/>
<dbReference type="OrthoDB" id="9775851at2"/>
<dbReference type="PANTHER" id="PTHR43918">
    <property type="entry name" value="ACETYLCHOLINESTERASE"/>
    <property type="match status" value="1"/>
</dbReference>
<feature type="domain" description="Carboxylesterase type B" evidence="3">
    <location>
        <begin position="39"/>
        <end position="525"/>
    </location>
</feature>
<dbReference type="AlphaFoldDB" id="D9QHE2"/>
<dbReference type="KEGG" id="bsb:Bresu_1797"/>
<evidence type="ECO:0000256" key="2">
    <source>
        <dbReference type="SAM" id="SignalP"/>
    </source>
</evidence>
<organism evidence="4 5">
    <name type="scientific">Brevundimonas subvibrioides (strain ATCC 15264 / DSM 4735 / LMG 14903 / NBRC 16000 / CB 81)</name>
    <name type="common">Caulobacter subvibrioides</name>
    <dbReference type="NCBI Taxonomy" id="633149"/>
    <lineage>
        <taxon>Bacteria</taxon>
        <taxon>Pseudomonadati</taxon>
        <taxon>Pseudomonadota</taxon>
        <taxon>Alphaproteobacteria</taxon>
        <taxon>Caulobacterales</taxon>
        <taxon>Caulobacteraceae</taxon>
        <taxon>Brevundimonas</taxon>
    </lineage>
</organism>
<dbReference type="GO" id="GO:0005615">
    <property type="term" value="C:extracellular space"/>
    <property type="evidence" value="ECO:0007669"/>
    <property type="project" value="TreeGrafter"/>
</dbReference>